<evidence type="ECO:0000256" key="6">
    <source>
        <dbReference type="SAM" id="MobiDB-lite"/>
    </source>
</evidence>
<evidence type="ECO:0000256" key="1">
    <source>
        <dbReference type="ARBA" id="ARBA00004651"/>
    </source>
</evidence>
<feature type="transmembrane region" description="Helical" evidence="7">
    <location>
        <begin position="33"/>
        <end position="59"/>
    </location>
</feature>
<dbReference type="Pfam" id="PF07690">
    <property type="entry name" value="MFS_1"/>
    <property type="match status" value="1"/>
</dbReference>
<dbReference type="Gene3D" id="1.20.1250.20">
    <property type="entry name" value="MFS general substrate transporter like domains"/>
    <property type="match status" value="1"/>
</dbReference>
<protein>
    <submittedName>
        <fullName evidence="8">MFS transporter</fullName>
    </submittedName>
</protein>
<dbReference type="Proteomes" id="UP000481583">
    <property type="component" value="Unassembled WGS sequence"/>
</dbReference>
<evidence type="ECO:0000256" key="4">
    <source>
        <dbReference type="ARBA" id="ARBA00022989"/>
    </source>
</evidence>
<organism evidence="8 9">
    <name type="scientific">Streptomyces coryli</name>
    <dbReference type="NCBI Taxonomy" id="1128680"/>
    <lineage>
        <taxon>Bacteria</taxon>
        <taxon>Bacillati</taxon>
        <taxon>Actinomycetota</taxon>
        <taxon>Actinomycetes</taxon>
        <taxon>Kitasatosporales</taxon>
        <taxon>Streptomycetaceae</taxon>
        <taxon>Streptomyces</taxon>
    </lineage>
</organism>
<evidence type="ECO:0000256" key="2">
    <source>
        <dbReference type="ARBA" id="ARBA00022475"/>
    </source>
</evidence>
<dbReference type="InterPro" id="IPR011701">
    <property type="entry name" value="MFS"/>
</dbReference>
<dbReference type="PANTHER" id="PTHR23513">
    <property type="entry name" value="INTEGRAL MEMBRANE EFFLUX PROTEIN-RELATED"/>
    <property type="match status" value="1"/>
</dbReference>
<feature type="transmembrane region" description="Helical" evidence="7">
    <location>
        <begin position="136"/>
        <end position="157"/>
    </location>
</feature>
<dbReference type="SUPFAM" id="SSF103473">
    <property type="entry name" value="MFS general substrate transporter"/>
    <property type="match status" value="1"/>
</dbReference>
<keyword evidence="2" id="KW-1003">Cell membrane</keyword>
<dbReference type="AlphaFoldDB" id="A0A6G4UDH5"/>
<evidence type="ECO:0000313" key="9">
    <source>
        <dbReference type="Proteomes" id="UP000481583"/>
    </source>
</evidence>
<comment type="caution">
    <text evidence="8">The sequence shown here is derived from an EMBL/GenBank/DDBJ whole genome shotgun (WGS) entry which is preliminary data.</text>
</comment>
<keyword evidence="9" id="KW-1185">Reference proteome</keyword>
<feature type="transmembrane region" description="Helical" evidence="7">
    <location>
        <begin position="163"/>
        <end position="182"/>
    </location>
</feature>
<feature type="non-terminal residue" evidence="8">
    <location>
        <position position="229"/>
    </location>
</feature>
<name>A0A6G4UDH5_9ACTN</name>
<dbReference type="EMBL" id="JAAKZV010000290">
    <property type="protein sequence ID" value="NGN69397.1"/>
    <property type="molecule type" value="Genomic_DNA"/>
</dbReference>
<reference evidence="8 9" key="1">
    <citation type="submission" date="2020-02" db="EMBL/GenBank/DDBJ databases">
        <title>Whole-genome analyses of novel actinobacteria.</title>
        <authorList>
            <person name="Sahin N."/>
        </authorList>
    </citation>
    <scope>NUCLEOTIDE SEQUENCE [LARGE SCALE GENOMIC DNA]</scope>
    <source>
        <strain evidence="8 9">A7024</strain>
    </source>
</reference>
<proteinExistence type="predicted"/>
<keyword evidence="5 7" id="KW-0472">Membrane</keyword>
<accession>A0A6G4UDH5</accession>
<evidence type="ECO:0000256" key="7">
    <source>
        <dbReference type="SAM" id="Phobius"/>
    </source>
</evidence>
<evidence type="ECO:0000256" key="5">
    <source>
        <dbReference type="ARBA" id="ARBA00023136"/>
    </source>
</evidence>
<dbReference type="InterPro" id="IPR036259">
    <property type="entry name" value="MFS_trans_sf"/>
</dbReference>
<evidence type="ECO:0000313" key="8">
    <source>
        <dbReference type="EMBL" id="NGN69397.1"/>
    </source>
</evidence>
<sequence>MKRYLATAVCARLADDGMPVAVALLSLARTGSASVGAAVLAAWMLPHVVAAPLAGALAARVRRAGWFYAPALLGFAGAIALVTAGLGSAPTPLVMAAAALGGACGPAVTGGLSSLLSGLPTGGVRERAYALDAATYNVAGLIAPAMVTFVAAGVGAAPATLTLAASALVAATLAACLPTAAVRGQASRTAGRVGPDGTAPADATRTEQHTRAPQPPSLAHEMRTGLTTI</sequence>
<dbReference type="GO" id="GO:0022857">
    <property type="term" value="F:transmembrane transporter activity"/>
    <property type="evidence" value="ECO:0007669"/>
    <property type="project" value="InterPro"/>
</dbReference>
<keyword evidence="3 7" id="KW-0812">Transmembrane</keyword>
<feature type="transmembrane region" description="Helical" evidence="7">
    <location>
        <begin position="66"/>
        <end position="87"/>
    </location>
</feature>
<gene>
    <name evidence="8" type="ORF">G5C51_36605</name>
</gene>
<comment type="subcellular location">
    <subcellularLocation>
        <location evidence="1">Cell membrane</location>
        <topology evidence="1">Multi-pass membrane protein</topology>
    </subcellularLocation>
</comment>
<dbReference type="RefSeq" id="WP_338118437.1">
    <property type="nucleotide sequence ID" value="NZ_JAAKZV010000290.1"/>
</dbReference>
<feature type="transmembrane region" description="Helical" evidence="7">
    <location>
        <begin position="93"/>
        <end position="116"/>
    </location>
</feature>
<evidence type="ECO:0000256" key="3">
    <source>
        <dbReference type="ARBA" id="ARBA00022692"/>
    </source>
</evidence>
<keyword evidence="4 7" id="KW-1133">Transmembrane helix</keyword>
<dbReference type="GO" id="GO:0005886">
    <property type="term" value="C:plasma membrane"/>
    <property type="evidence" value="ECO:0007669"/>
    <property type="project" value="UniProtKB-SubCell"/>
</dbReference>
<dbReference type="PANTHER" id="PTHR23513:SF11">
    <property type="entry name" value="STAPHYLOFERRIN A TRANSPORTER"/>
    <property type="match status" value="1"/>
</dbReference>
<feature type="region of interest" description="Disordered" evidence="6">
    <location>
        <begin position="186"/>
        <end position="229"/>
    </location>
</feature>